<accession>A0A9D2AZJ8</accession>
<comment type="caution">
    <text evidence="4">The sequence shown here is derived from an EMBL/GenBank/DDBJ whole genome shotgun (WGS) entry which is preliminary data.</text>
</comment>
<evidence type="ECO:0000256" key="3">
    <source>
        <dbReference type="SAM" id="Coils"/>
    </source>
</evidence>
<dbReference type="PIRSF" id="PIRSF026508">
    <property type="entry name" value="TelA"/>
    <property type="match status" value="1"/>
</dbReference>
<feature type="coiled-coil region" evidence="3">
    <location>
        <begin position="268"/>
        <end position="356"/>
    </location>
</feature>
<gene>
    <name evidence="4" type="ORF">H9853_07940</name>
</gene>
<sequence length="359" mass="41581">MSNLNLSSKDGEITSDNVKVTFSAEEEKKIQEYKNNINLESTSDIIQYGVDSQEKVNSFSTEVLKQVKGKDLNGAEEILFDLQSQIKNFNQKVGKKPLLPFFNSLQQRIKRMRTQYTSVEKSIHQVELKLEGHYKNLHKDVKLFDKLFQYNQEHFKELSLYIEAGEQKLQEYTKEILPEMRAKAEESSDPNDVQQLNDMQQRVERFDKKLHDLKLTRMVVLQSAPQIRMIQNNSSSLMEKIQSSLVNTIPLWKNQMVLTLGIAHTQKALEAQKAVNDATNELLRKNSEMLKTSTIEVARETQRGIVDIETIQKANEDILSTIEEVLQIQKEGRVQRREAEKQLLQIEDNLQKKMLQSGK</sequence>
<proteinExistence type="inferred from homology"/>
<reference evidence="4" key="2">
    <citation type="submission" date="2021-04" db="EMBL/GenBank/DDBJ databases">
        <authorList>
            <person name="Gilroy R."/>
        </authorList>
    </citation>
    <scope>NUCLEOTIDE SEQUENCE</scope>
    <source>
        <strain evidence="4">1719</strain>
    </source>
</reference>
<protein>
    <submittedName>
        <fullName evidence="4">Toxic anion resistance protein</fullName>
    </submittedName>
</protein>
<dbReference type="PANTHER" id="PTHR38432">
    <property type="entry name" value="TELA-LIKE PROTEIN SAOUHSC_01408"/>
    <property type="match status" value="1"/>
</dbReference>
<dbReference type="Pfam" id="PF05816">
    <property type="entry name" value="TelA"/>
    <property type="match status" value="1"/>
</dbReference>
<dbReference type="Proteomes" id="UP000824156">
    <property type="component" value="Unassembled WGS sequence"/>
</dbReference>
<name>A0A9D2AZJ8_9SPHI</name>
<comment type="similarity">
    <text evidence="1 2">Belongs to the TelA family.</text>
</comment>
<organism evidence="4 5">
    <name type="scientific">Candidatus Sphingobacterium stercoripullorum</name>
    <dbReference type="NCBI Taxonomy" id="2838759"/>
    <lineage>
        <taxon>Bacteria</taxon>
        <taxon>Pseudomonadati</taxon>
        <taxon>Bacteroidota</taxon>
        <taxon>Sphingobacteriia</taxon>
        <taxon>Sphingobacteriales</taxon>
        <taxon>Sphingobacteriaceae</taxon>
        <taxon>Sphingobacterium</taxon>
    </lineage>
</organism>
<dbReference type="AlphaFoldDB" id="A0A9D2AZJ8"/>
<dbReference type="InterPro" id="IPR008863">
    <property type="entry name" value="Toxic_anion-R_TelA"/>
</dbReference>
<feature type="coiled-coil region" evidence="3">
    <location>
        <begin position="72"/>
        <end position="122"/>
    </location>
</feature>
<reference evidence="4" key="1">
    <citation type="journal article" date="2021" name="PeerJ">
        <title>Extensive microbial diversity within the chicken gut microbiome revealed by metagenomics and culture.</title>
        <authorList>
            <person name="Gilroy R."/>
            <person name="Ravi A."/>
            <person name="Getino M."/>
            <person name="Pursley I."/>
            <person name="Horton D.L."/>
            <person name="Alikhan N.F."/>
            <person name="Baker D."/>
            <person name="Gharbi K."/>
            <person name="Hall N."/>
            <person name="Watson M."/>
            <person name="Adriaenssens E.M."/>
            <person name="Foster-Nyarko E."/>
            <person name="Jarju S."/>
            <person name="Secka A."/>
            <person name="Antonio M."/>
            <person name="Oren A."/>
            <person name="Chaudhuri R.R."/>
            <person name="La Ragione R."/>
            <person name="Hildebrand F."/>
            <person name="Pallen M.J."/>
        </authorList>
    </citation>
    <scope>NUCLEOTIDE SEQUENCE</scope>
    <source>
        <strain evidence="4">1719</strain>
    </source>
</reference>
<evidence type="ECO:0000256" key="1">
    <source>
        <dbReference type="ARBA" id="ARBA00005541"/>
    </source>
</evidence>
<keyword evidence="3" id="KW-0175">Coiled coil</keyword>
<evidence type="ECO:0000256" key="2">
    <source>
        <dbReference type="PIRNR" id="PIRNR026508"/>
    </source>
</evidence>
<dbReference type="EMBL" id="DXEZ01000221">
    <property type="protein sequence ID" value="HIX54941.1"/>
    <property type="molecule type" value="Genomic_DNA"/>
</dbReference>
<evidence type="ECO:0000313" key="4">
    <source>
        <dbReference type="EMBL" id="HIX54941.1"/>
    </source>
</evidence>
<dbReference type="PANTHER" id="PTHR38432:SF1">
    <property type="entry name" value="TELA-LIKE PROTEIN SAOUHSC_01408"/>
    <property type="match status" value="1"/>
</dbReference>
<evidence type="ECO:0000313" key="5">
    <source>
        <dbReference type="Proteomes" id="UP000824156"/>
    </source>
</evidence>